<feature type="transmembrane region" description="Helical" evidence="6">
    <location>
        <begin position="510"/>
        <end position="531"/>
    </location>
</feature>
<evidence type="ECO:0000256" key="4">
    <source>
        <dbReference type="ARBA" id="ARBA00023136"/>
    </source>
</evidence>
<feature type="transmembrane region" description="Helical" evidence="6">
    <location>
        <begin position="457"/>
        <end position="478"/>
    </location>
</feature>
<feature type="transmembrane region" description="Helical" evidence="6">
    <location>
        <begin position="310"/>
        <end position="332"/>
    </location>
</feature>
<feature type="domain" description="NADH-Ubiquinone oxidoreductase (complex I) chain 5 N-terminal" evidence="8">
    <location>
        <begin position="69"/>
        <end position="118"/>
    </location>
</feature>
<feature type="transmembrane region" description="Helical" evidence="6">
    <location>
        <begin position="117"/>
        <end position="135"/>
    </location>
</feature>
<sequence length="629" mass="68652">MKDLVYLVPLFPLIGFLINGLFWKSMPKKVSGVLASAAMLASFAVSLGIFFEIKGNPAAAGVVHLFDFIKSGTVNIPFAFQVDALSSLFLLIITGVGFLIHVYSTSYMHDDPGFTKYFAYLNFFVFAMLLLVLGANYVIMFIGWEGVGLASYLLIGFWYKRRDYTNASKKAFIMNRIGDLGFLVGMFLTLYHFGTASYGELFPQLAHGMPANISSGTMNAIAICFFIGAMGKSAQIPLYTWLPDAMAGPTPVSALIHAATMVTAGIYMIARSSAVYNLAPVAQNLVAIIGLATALFAATIALKQYDIKKVLAYSTVSQLGYMFLALGVGSYTGAVFHVMTHAFFKALLFLGSGSVIHAMGGEQDLRKMGGLGKYMRITQITFLLGCLAIAGIPGFSGFFSKDEILAAAYSRNPVFYYLGLAGALMTAFYMFRLYFFTFTGSFRGTHEQEHHLHESPAAMTLPLIVLAILSVVGGYIGLPEVFSEHHMLGEYLAPVVQNFDVHHLSHETEWMLMGISVTLIVIMIVMAAVMCKKPNFKENTGIAKVLENKWYVDELYDNAIVKPLKGLACLLDKYAERSGIDGIVNGVGRLVNWGSGRLRLLQNGQVGTYIFAMVVGVILLFVVGLFLAV</sequence>
<feature type="transmembrane region" description="Helical" evidence="6">
    <location>
        <begin position="141"/>
        <end position="159"/>
    </location>
</feature>
<dbReference type="Proteomes" id="UP000240572">
    <property type="component" value="Unassembled WGS sequence"/>
</dbReference>
<evidence type="ECO:0000259" key="8">
    <source>
        <dbReference type="Pfam" id="PF00662"/>
    </source>
</evidence>
<dbReference type="AlphaFoldDB" id="A0A2P8D9X7"/>
<dbReference type="NCBIfam" id="TIGR01974">
    <property type="entry name" value="NDH_I_L"/>
    <property type="match status" value="1"/>
</dbReference>
<feature type="transmembrane region" description="Helical" evidence="6">
    <location>
        <begin position="414"/>
        <end position="436"/>
    </location>
</feature>
<dbReference type="PRINTS" id="PR01435">
    <property type="entry name" value="NPOXDRDTASE5"/>
</dbReference>
<proteinExistence type="predicted"/>
<evidence type="ECO:0000256" key="1">
    <source>
        <dbReference type="ARBA" id="ARBA00004127"/>
    </source>
</evidence>
<organism evidence="9 10">
    <name type="scientific">Taibaiella chishuiensis</name>
    <dbReference type="NCBI Taxonomy" id="1434707"/>
    <lineage>
        <taxon>Bacteria</taxon>
        <taxon>Pseudomonadati</taxon>
        <taxon>Bacteroidota</taxon>
        <taxon>Chitinophagia</taxon>
        <taxon>Chitinophagales</taxon>
        <taxon>Chitinophagaceae</taxon>
        <taxon>Taibaiella</taxon>
    </lineage>
</organism>
<keyword evidence="3 6" id="KW-1133">Transmembrane helix</keyword>
<evidence type="ECO:0000313" key="9">
    <source>
        <dbReference type="EMBL" id="PSK94022.1"/>
    </source>
</evidence>
<evidence type="ECO:0000259" key="7">
    <source>
        <dbReference type="Pfam" id="PF00361"/>
    </source>
</evidence>
<evidence type="ECO:0000256" key="5">
    <source>
        <dbReference type="RuleBase" id="RU000320"/>
    </source>
</evidence>
<feature type="transmembrane region" description="Helical" evidence="6">
    <location>
        <begin position="380"/>
        <end position="399"/>
    </location>
</feature>
<feature type="transmembrane region" description="Helical" evidence="6">
    <location>
        <begin position="338"/>
        <end position="359"/>
    </location>
</feature>
<reference evidence="9 10" key="1">
    <citation type="submission" date="2018-03" db="EMBL/GenBank/DDBJ databases">
        <title>Genomic Encyclopedia of Type Strains, Phase III (KMG-III): the genomes of soil and plant-associated and newly described type strains.</title>
        <authorList>
            <person name="Whitman W."/>
        </authorList>
    </citation>
    <scope>NUCLEOTIDE SEQUENCE [LARGE SCALE GENOMIC DNA]</scope>
    <source>
        <strain evidence="9 10">CGMCC 1.12700</strain>
    </source>
</reference>
<dbReference type="Gene3D" id="1.20.5.2700">
    <property type="match status" value="1"/>
</dbReference>
<dbReference type="InterPro" id="IPR003945">
    <property type="entry name" value="NU5C-like"/>
</dbReference>
<dbReference type="GO" id="GO:0016020">
    <property type="term" value="C:membrane"/>
    <property type="evidence" value="ECO:0007669"/>
    <property type="project" value="UniProtKB-SubCell"/>
</dbReference>
<comment type="caution">
    <text evidence="9">The sequence shown here is derived from an EMBL/GenBank/DDBJ whole genome shotgun (WGS) entry which is preliminary data.</text>
</comment>
<keyword evidence="10" id="KW-1185">Reference proteome</keyword>
<dbReference type="NCBIfam" id="NF005141">
    <property type="entry name" value="PRK06590.1"/>
    <property type="match status" value="1"/>
</dbReference>
<name>A0A2P8D9X7_9BACT</name>
<dbReference type="Pfam" id="PF00361">
    <property type="entry name" value="Proton_antipo_M"/>
    <property type="match status" value="1"/>
</dbReference>
<dbReference type="GO" id="GO:0015990">
    <property type="term" value="P:electron transport coupled proton transport"/>
    <property type="evidence" value="ECO:0007669"/>
    <property type="project" value="TreeGrafter"/>
</dbReference>
<dbReference type="Pfam" id="PF00662">
    <property type="entry name" value="Proton_antipo_N"/>
    <property type="match status" value="1"/>
</dbReference>
<keyword evidence="2 5" id="KW-0812">Transmembrane</keyword>
<dbReference type="GO" id="GO:0042773">
    <property type="term" value="P:ATP synthesis coupled electron transport"/>
    <property type="evidence" value="ECO:0007669"/>
    <property type="project" value="InterPro"/>
</dbReference>
<dbReference type="GO" id="GO:0012505">
    <property type="term" value="C:endomembrane system"/>
    <property type="evidence" value="ECO:0007669"/>
    <property type="project" value="UniProtKB-SubCell"/>
</dbReference>
<keyword evidence="4 6" id="KW-0472">Membrane</keyword>
<feature type="transmembrane region" description="Helical" evidence="6">
    <location>
        <begin position="84"/>
        <end position="105"/>
    </location>
</feature>
<dbReference type="InterPro" id="IPR001750">
    <property type="entry name" value="ND/Mrp_TM"/>
</dbReference>
<feature type="domain" description="NADH:quinone oxidoreductase/Mrp antiporter transmembrane" evidence="7">
    <location>
        <begin position="136"/>
        <end position="422"/>
    </location>
</feature>
<protein>
    <submittedName>
        <fullName evidence="9">NADH dehydrogenase subunit L</fullName>
    </submittedName>
</protein>
<gene>
    <name evidence="9" type="ORF">B0I18_101172</name>
</gene>
<feature type="transmembrane region" description="Helical" evidence="6">
    <location>
        <begin position="6"/>
        <end position="23"/>
    </location>
</feature>
<accession>A0A2P8D9X7</accession>
<feature type="transmembrane region" description="Helical" evidence="6">
    <location>
        <begin position="211"/>
        <end position="231"/>
    </location>
</feature>
<comment type="subcellular location">
    <subcellularLocation>
        <location evidence="1">Endomembrane system</location>
        <topology evidence="1">Multi-pass membrane protein</topology>
    </subcellularLocation>
    <subcellularLocation>
        <location evidence="5">Membrane</location>
        <topology evidence="5">Multi-pass membrane protein</topology>
    </subcellularLocation>
</comment>
<dbReference type="InterPro" id="IPR001516">
    <property type="entry name" value="Proton_antipo_N"/>
</dbReference>
<dbReference type="RefSeq" id="WP_106520759.1">
    <property type="nucleotide sequence ID" value="NZ_PYGD01000001.1"/>
</dbReference>
<dbReference type="EMBL" id="PYGD01000001">
    <property type="protein sequence ID" value="PSK94022.1"/>
    <property type="molecule type" value="Genomic_DNA"/>
</dbReference>
<dbReference type="PANTHER" id="PTHR42829:SF2">
    <property type="entry name" value="NADH-UBIQUINONE OXIDOREDUCTASE CHAIN 5"/>
    <property type="match status" value="1"/>
</dbReference>
<evidence type="ECO:0000256" key="6">
    <source>
        <dbReference type="SAM" id="Phobius"/>
    </source>
</evidence>
<evidence type="ECO:0000313" key="10">
    <source>
        <dbReference type="Proteomes" id="UP000240572"/>
    </source>
</evidence>
<dbReference type="GO" id="GO:0008137">
    <property type="term" value="F:NADH dehydrogenase (ubiquinone) activity"/>
    <property type="evidence" value="ECO:0007669"/>
    <property type="project" value="InterPro"/>
</dbReference>
<feature type="transmembrane region" description="Helical" evidence="6">
    <location>
        <begin position="282"/>
        <end position="303"/>
    </location>
</feature>
<dbReference type="OrthoDB" id="9807568at2"/>
<dbReference type="GO" id="GO:0003954">
    <property type="term" value="F:NADH dehydrogenase activity"/>
    <property type="evidence" value="ECO:0007669"/>
    <property type="project" value="TreeGrafter"/>
</dbReference>
<dbReference type="PRINTS" id="PR01434">
    <property type="entry name" value="NADHDHGNASE5"/>
</dbReference>
<feature type="transmembrane region" description="Helical" evidence="6">
    <location>
        <begin position="252"/>
        <end position="270"/>
    </location>
</feature>
<evidence type="ECO:0000256" key="2">
    <source>
        <dbReference type="ARBA" id="ARBA00022692"/>
    </source>
</evidence>
<dbReference type="InterPro" id="IPR018393">
    <property type="entry name" value="NADHpl_OxRdtase_5_subgr"/>
</dbReference>
<feature type="transmembrane region" description="Helical" evidence="6">
    <location>
        <begin position="180"/>
        <end position="199"/>
    </location>
</feature>
<dbReference type="PANTHER" id="PTHR42829">
    <property type="entry name" value="NADH-UBIQUINONE OXIDOREDUCTASE CHAIN 5"/>
    <property type="match status" value="1"/>
</dbReference>
<feature type="transmembrane region" description="Helical" evidence="6">
    <location>
        <begin position="606"/>
        <end position="628"/>
    </location>
</feature>
<evidence type="ECO:0000256" key="3">
    <source>
        <dbReference type="ARBA" id="ARBA00022989"/>
    </source>
</evidence>
<feature type="transmembrane region" description="Helical" evidence="6">
    <location>
        <begin position="30"/>
        <end position="51"/>
    </location>
</feature>